<dbReference type="SUPFAM" id="SSF53335">
    <property type="entry name" value="S-adenosyl-L-methionine-dependent methyltransferases"/>
    <property type="match status" value="1"/>
</dbReference>
<accession>A0AA38LJE2</accession>
<dbReference type="InterPro" id="IPR026113">
    <property type="entry name" value="METTL2/6/8-like"/>
</dbReference>
<gene>
    <name evidence="5" type="ORF">KI387_005128</name>
</gene>
<dbReference type="PANTHER" id="PTHR22809:SF14">
    <property type="entry name" value="TRNA N(3)-METHYLCYTIDINE METHYLTRANSFERASE"/>
    <property type="match status" value="1"/>
</dbReference>
<dbReference type="AlphaFoldDB" id="A0AA38LJE2"/>
<evidence type="ECO:0000256" key="1">
    <source>
        <dbReference type="ARBA" id="ARBA00009725"/>
    </source>
</evidence>
<evidence type="ECO:0000256" key="3">
    <source>
        <dbReference type="ARBA" id="ARBA00022679"/>
    </source>
</evidence>
<evidence type="ECO:0000256" key="4">
    <source>
        <dbReference type="PIRNR" id="PIRNR037755"/>
    </source>
</evidence>
<dbReference type="GO" id="GO:0008173">
    <property type="term" value="F:RNA methyltransferase activity"/>
    <property type="evidence" value="ECO:0007669"/>
    <property type="project" value="UniProtKB-ARBA"/>
</dbReference>
<comment type="function">
    <text evidence="4">S-adenosyl-L-methionine-dependent methyltransferase.</text>
</comment>
<evidence type="ECO:0000313" key="6">
    <source>
        <dbReference type="Proteomes" id="UP000824469"/>
    </source>
</evidence>
<keyword evidence="3 4" id="KW-0808">Transferase</keyword>
<dbReference type="Gene3D" id="3.40.50.150">
    <property type="entry name" value="Vaccinia Virus protein VP39"/>
    <property type="match status" value="1"/>
</dbReference>
<dbReference type="OMA" id="PAKYWDI"/>
<dbReference type="PANTHER" id="PTHR22809">
    <property type="entry name" value="METHYLTRANSFERASE-RELATED"/>
    <property type="match status" value="1"/>
</dbReference>
<evidence type="ECO:0000313" key="5">
    <source>
        <dbReference type="EMBL" id="KAH9324950.1"/>
    </source>
</evidence>
<protein>
    <recommendedName>
        <fullName evidence="4">tRNA N(3)-methylcytidine methyltransferase</fullName>
        <ecNumber evidence="4">2.1.1.-</ecNumber>
    </recommendedName>
</protein>
<comment type="caution">
    <text evidence="5">The sequence shown here is derived from an EMBL/GenBank/DDBJ whole genome shotgun (WGS) entry which is preliminary data.</text>
</comment>
<dbReference type="GO" id="GO:0008757">
    <property type="term" value="F:S-adenosylmethionine-dependent methyltransferase activity"/>
    <property type="evidence" value="ECO:0007669"/>
    <property type="project" value="UniProtKB-ARBA"/>
</dbReference>
<dbReference type="EMBL" id="JAHRHJ020000002">
    <property type="protein sequence ID" value="KAH9324950.1"/>
    <property type="molecule type" value="Genomic_DNA"/>
</dbReference>
<sequence length="345" mass="39522">MEHAGEEEVAGKGNGGDTSYYCEDFDWEDLRNEIETNTKNQCQHQHQAKFREEVEDGSNKDAWQNFHQRHSAGTFFKERKYLLKEFPELLKADGITRVLEVGCGNGSSVLPILRQNTIIFVYACDCSIVALEKAQEMVDAAIGVSGTHRFKPFCCDFSIGAFPNWLCCMSCRESFQPQLDDKKEGNNHLDTKDVLGEDHNITTYTGVDIKEITDHGNKQCCIGGVDFVTLIFTLSSVPLKRMPHVIKECLSILKPGGMLFFRDYGLYDMTMLRFPPAQNLGDHHYVRGDGTFSYYFSLDVLRELFTSAGFVEMESRFCCVQLFNHRKEQKMRRVWVHGKFQKPPR</sequence>
<dbReference type="CDD" id="cd02440">
    <property type="entry name" value="AdoMet_MTases"/>
    <property type="match status" value="1"/>
</dbReference>
<keyword evidence="6" id="KW-1185">Reference proteome</keyword>
<dbReference type="InterPro" id="IPR029063">
    <property type="entry name" value="SAM-dependent_MTases_sf"/>
</dbReference>
<organism evidence="5 6">
    <name type="scientific">Taxus chinensis</name>
    <name type="common">Chinese yew</name>
    <name type="synonym">Taxus wallichiana var. chinensis</name>
    <dbReference type="NCBI Taxonomy" id="29808"/>
    <lineage>
        <taxon>Eukaryota</taxon>
        <taxon>Viridiplantae</taxon>
        <taxon>Streptophyta</taxon>
        <taxon>Embryophyta</taxon>
        <taxon>Tracheophyta</taxon>
        <taxon>Spermatophyta</taxon>
        <taxon>Pinopsida</taxon>
        <taxon>Pinidae</taxon>
        <taxon>Conifers II</taxon>
        <taxon>Cupressales</taxon>
        <taxon>Taxaceae</taxon>
        <taxon>Taxus</taxon>
    </lineage>
</organism>
<evidence type="ECO:0000256" key="2">
    <source>
        <dbReference type="ARBA" id="ARBA00022603"/>
    </source>
</evidence>
<reference evidence="5 6" key="1">
    <citation type="journal article" date="2021" name="Nat. Plants">
        <title>The Taxus genome provides insights into paclitaxel biosynthesis.</title>
        <authorList>
            <person name="Xiong X."/>
            <person name="Gou J."/>
            <person name="Liao Q."/>
            <person name="Li Y."/>
            <person name="Zhou Q."/>
            <person name="Bi G."/>
            <person name="Li C."/>
            <person name="Du R."/>
            <person name="Wang X."/>
            <person name="Sun T."/>
            <person name="Guo L."/>
            <person name="Liang H."/>
            <person name="Lu P."/>
            <person name="Wu Y."/>
            <person name="Zhang Z."/>
            <person name="Ro D.K."/>
            <person name="Shang Y."/>
            <person name="Huang S."/>
            <person name="Yan J."/>
        </authorList>
    </citation>
    <scope>NUCLEOTIDE SEQUENCE [LARGE SCALE GENOMIC DNA]</scope>
    <source>
        <strain evidence="5">Ta-2019</strain>
    </source>
</reference>
<comment type="similarity">
    <text evidence="1 4">Belongs to the methyltransferase superfamily. METL family.</text>
</comment>
<keyword evidence="2 4" id="KW-0489">Methyltransferase</keyword>
<dbReference type="GO" id="GO:0032259">
    <property type="term" value="P:methylation"/>
    <property type="evidence" value="ECO:0007669"/>
    <property type="project" value="UniProtKB-KW"/>
</dbReference>
<dbReference type="EC" id="2.1.1.-" evidence="4"/>
<name>A0AA38LJE2_TAXCH</name>
<proteinExistence type="inferred from homology"/>
<dbReference type="PIRSF" id="PIRSF037755">
    <property type="entry name" value="Mettl2_prd"/>
    <property type="match status" value="1"/>
</dbReference>
<dbReference type="Pfam" id="PF13489">
    <property type="entry name" value="Methyltransf_23"/>
    <property type="match status" value="1"/>
</dbReference>
<dbReference type="Proteomes" id="UP000824469">
    <property type="component" value="Unassembled WGS sequence"/>
</dbReference>